<evidence type="ECO:0000256" key="1">
    <source>
        <dbReference type="ARBA" id="ARBA00009535"/>
    </source>
</evidence>
<feature type="repeat" description="CHCR" evidence="7">
    <location>
        <begin position="481"/>
        <end position="629"/>
    </location>
</feature>
<evidence type="ECO:0000256" key="4">
    <source>
        <dbReference type="ARBA" id="ARBA00023176"/>
    </source>
</evidence>
<feature type="repeat" description="CHCR" evidence="7">
    <location>
        <begin position="1334"/>
        <end position="1424"/>
    </location>
</feature>
<gene>
    <name evidence="9" type="ORF">KUTeg_010125</name>
</gene>
<dbReference type="EMBL" id="JARBDR010000440">
    <property type="protein sequence ID" value="KAJ8312752.1"/>
    <property type="molecule type" value="Genomic_DNA"/>
</dbReference>
<dbReference type="InterPro" id="IPR016024">
    <property type="entry name" value="ARM-type_fold"/>
</dbReference>
<keyword evidence="2" id="KW-0677">Repeat</keyword>
<dbReference type="PROSITE" id="PS50236">
    <property type="entry name" value="CHCR"/>
    <property type="match status" value="7"/>
</dbReference>
<name>A0ABQ9F8T1_TEGGR</name>
<feature type="domain" description="Clathrin heavy chain linker core motif" evidence="8">
    <location>
        <begin position="323"/>
        <end position="346"/>
    </location>
</feature>
<protein>
    <recommendedName>
        <fullName evidence="6">Clathrin heavy chain</fullName>
    </recommendedName>
</protein>
<accession>A0ABQ9F8T1</accession>
<comment type="function">
    <text evidence="6">Clathrin is the major protein of the polyhedral coat of coated pits and vesicles.</text>
</comment>
<dbReference type="PIRSF" id="PIRSF002290">
    <property type="entry name" value="Clathrin_H_chain"/>
    <property type="match status" value="1"/>
</dbReference>
<feature type="repeat" description="CHCR" evidence="7">
    <location>
        <begin position="632"/>
        <end position="774"/>
    </location>
</feature>
<dbReference type="PANTHER" id="PTHR10292">
    <property type="entry name" value="CLATHRIN HEAVY CHAIN RELATED"/>
    <property type="match status" value="1"/>
</dbReference>
<dbReference type="PANTHER" id="PTHR10292:SF1">
    <property type="entry name" value="CLATHRIN HEAVY CHAIN"/>
    <property type="match status" value="1"/>
</dbReference>
<dbReference type="InterPro" id="IPR000547">
    <property type="entry name" value="Clathrin_H-chain/VPS_repeat"/>
</dbReference>
<evidence type="ECO:0000313" key="10">
    <source>
        <dbReference type="Proteomes" id="UP001217089"/>
    </source>
</evidence>
<evidence type="ECO:0000313" key="9">
    <source>
        <dbReference type="EMBL" id="KAJ8312752.1"/>
    </source>
</evidence>
<comment type="similarity">
    <text evidence="1 6">Belongs to the clathrin heavy chain family.</text>
</comment>
<dbReference type="SUPFAM" id="SSF48371">
    <property type="entry name" value="ARM repeat"/>
    <property type="match status" value="6"/>
</dbReference>
<comment type="caution">
    <text evidence="9">The sequence shown here is derived from an EMBL/GenBank/DDBJ whole genome shotgun (WGS) entry which is preliminary data.</text>
</comment>
<evidence type="ECO:0000259" key="8">
    <source>
        <dbReference type="Pfam" id="PF09268"/>
    </source>
</evidence>
<evidence type="ECO:0000256" key="7">
    <source>
        <dbReference type="PROSITE-ProRule" id="PRU01006"/>
    </source>
</evidence>
<keyword evidence="3 6" id="KW-0472">Membrane</keyword>
<dbReference type="InterPro" id="IPR022365">
    <property type="entry name" value="Clathrin_H-chain_propeller_rpt"/>
</dbReference>
<feature type="repeat" description="CHCR" evidence="7">
    <location>
        <begin position="779"/>
        <end position="840"/>
    </location>
</feature>
<reference evidence="9 10" key="1">
    <citation type="submission" date="2022-12" db="EMBL/GenBank/DDBJ databases">
        <title>Chromosome-level genome of Tegillarca granosa.</title>
        <authorList>
            <person name="Kim J."/>
        </authorList>
    </citation>
    <scope>NUCLEOTIDE SEQUENCE [LARGE SCALE GENOMIC DNA]</scope>
    <source>
        <strain evidence="9">Teg-2019</strain>
        <tissue evidence="9">Adductor muscle</tissue>
    </source>
</reference>
<evidence type="ECO:0000256" key="3">
    <source>
        <dbReference type="ARBA" id="ARBA00023136"/>
    </source>
</evidence>
<dbReference type="InterPro" id="IPR015348">
    <property type="entry name" value="Clathrin_H-chain_linker_core"/>
</dbReference>
<evidence type="ECO:0000256" key="6">
    <source>
        <dbReference type="PIRNR" id="PIRNR002290"/>
    </source>
</evidence>
<proteinExistence type="inferred from homology"/>
<dbReference type="Gene3D" id="2.130.10.110">
    <property type="entry name" value="Clathrin heavy-chain terminal domain"/>
    <property type="match status" value="1"/>
</dbReference>
<dbReference type="Pfam" id="PF13838">
    <property type="entry name" value="Clathrin_H_link"/>
    <property type="match status" value="1"/>
</dbReference>
<comment type="subcellular location">
    <subcellularLocation>
        <location evidence="6">Cytoplasmic vesicle membrane</location>
        <topology evidence="6">Peripheral membrane protein</topology>
        <orientation evidence="6">Cytoplasmic side</orientation>
    </subcellularLocation>
    <subcellularLocation>
        <location evidence="6">Membrane</location>
        <location evidence="6">Coated pit</location>
        <topology evidence="6">Peripheral membrane protein</topology>
        <orientation evidence="6">Cytoplasmic side</orientation>
    </subcellularLocation>
</comment>
<dbReference type="InterPro" id="IPR016341">
    <property type="entry name" value="Clathrin_heavy_chain"/>
</dbReference>
<dbReference type="InterPro" id="IPR055358">
    <property type="entry name" value="CHCR"/>
</dbReference>
<feature type="repeat" description="CHCR" evidence="7">
    <location>
        <begin position="890"/>
        <end position="1035"/>
    </location>
</feature>
<dbReference type="Gene3D" id="1.25.40.10">
    <property type="entry name" value="Tetratricopeptide repeat domain"/>
    <property type="match status" value="3"/>
</dbReference>
<dbReference type="Pfam" id="PF01394">
    <property type="entry name" value="Clathrin_propel"/>
    <property type="match status" value="4"/>
</dbReference>
<dbReference type="Proteomes" id="UP001217089">
    <property type="component" value="Unassembled WGS sequence"/>
</dbReference>
<keyword evidence="5 6" id="KW-0968">Cytoplasmic vesicle</keyword>
<feature type="repeat" description="CHCR" evidence="7">
    <location>
        <begin position="1185"/>
        <end position="1331"/>
    </location>
</feature>
<dbReference type="SUPFAM" id="SSF50989">
    <property type="entry name" value="Clathrin heavy-chain terminal domain"/>
    <property type="match status" value="1"/>
</dbReference>
<dbReference type="SMART" id="SM00299">
    <property type="entry name" value="CLH"/>
    <property type="match status" value="7"/>
</dbReference>
<dbReference type="Pfam" id="PF00637">
    <property type="entry name" value="Clathrin"/>
    <property type="match status" value="7"/>
</dbReference>
<dbReference type="InterPro" id="IPR011990">
    <property type="entry name" value="TPR-like_helical_dom_sf"/>
</dbReference>
<dbReference type="InterPro" id="IPR016025">
    <property type="entry name" value="Clathrin_H-chain_N"/>
</dbReference>
<evidence type="ECO:0000256" key="2">
    <source>
        <dbReference type="ARBA" id="ARBA00022737"/>
    </source>
</evidence>
<feature type="repeat" description="CHCR" evidence="7">
    <location>
        <begin position="1039"/>
        <end position="1180"/>
    </location>
</feature>
<keyword evidence="10" id="KW-1185">Reference proteome</keyword>
<evidence type="ECO:0000256" key="5">
    <source>
        <dbReference type="ARBA" id="ARBA00023329"/>
    </source>
</evidence>
<dbReference type="Pfam" id="PF09268">
    <property type="entry name" value="Clathrin-link"/>
    <property type="match status" value="1"/>
</dbReference>
<organism evidence="9 10">
    <name type="scientific">Tegillarca granosa</name>
    <name type="common">Malaysian cockle</name>
    <name type="synonym">Anadara granosa</name>
    <dbReference type="NCBI Taxonomy" id="220873"/>
    <lineage>
        <taxon>Eukaryota</taxon>
        <taxon>Metazoa</taxon>
        <taxon>Spiralia</taxon>
        <taxon>Lophotrochozoa</taxon>
        <taxon>Mollusca</taxon>
        <taxon>Bivalvia</taxon>
        <taxon>Autobranchia</taxon>
        <taxon>Pteriomorphia</taxon>
        <taxon>Arcoida</taxon>
        <taxon>Arcoidea</taxon>
        <taxon>Arcidae</taxon>
        <taxon>Tegillarca</taxon>
    </lineage>
</organism>
<sequence>MTVTMSLTNVGINAANIGFSTLTMESDKYICIREKVGETAQVIIIDMNDSSNPIRRPISADSAIMNPASKVIALKAGKTLQIFNIEMKSKMKSHTMTDDVVFWKWISVNTVALVTEKAVYHWGMEGESQPQKMFDRHSNLEGCQIINYRTDAKNQWLLLIGISAQQNRVVGAMQLYSVERKVSQAIEGHAAAFAQFQLDGNSSPSTLFMFGVRGVQGGKLHIIEVGQPAAGNQPFAKKAVDVFFPPEAQNDFPVAMQVSPKHSIAFLITKYGYIHLYDIETGTCIYMNRISGDTIFVTAPHEATSGIIGVNRKGQVLSVSVEEDNIVQYITNTLQNPDLALKIASRANLPGAEDLFVRKFNNLFQSGNYAEAAKAAASAPKGILRTPQTIQRFQQVPAQPSQTSPLLQYFGILLDKGMLNKYESLELCRPVLQQGRKQLLEKWLKEDKLECSEELGDLVKSTDPTLALSVYLRANVPNKVIQCFAETGQFQKIVLYAKKVGFTPDFIFLLRNIMRMNPEQGLQFAQMLVQDDEPLADLNQVADAILGNQMFTHYDRAHIAQLCEKAGLLQRALEHYTDLYDIKRAVVHTHLLNPEWLVTYFGSLSVEDSLECLKAMLQANIRQNLQVCVQIASKYHEQLSTTSLIEIFESFKSYEGLFYFLGSIVNFSQDSDVHFKYIQAACKTGQIKEVERICRESQCYDPERVKNFLKEAKLTDQLPLIIVCDRFDFVHDLVLYLYRNNLQKYIEIYVQKVNPARLPVVVGGLLDVDCSEDIIKQLILAVKGQFSTDELVEEVEKRNRMKLLLPWLEMRVHEGVNEPATHNALAKIYIDSNNNPERFLSETVCNENSLFKSQARYLVKRREPDLWAVVLQEDNEYRRQLIDQVVQTALSETQDPEDISVTVKAFMTADLPNELIELLEKIVLDNSIFSDHRNLQNLLILTAIKADRTRVMEYINRLDNYDAPDIANIAISDKLYEEAFAIFKKYEVNTSAIQVLIEHVNNLDRAYEFAERCNDPAVWSLLGKAQLNNDMVKEAIDSFIKADDPSQYMEVVSVASNNNSWEDLVKFLQMARKKARETFIETELIYAYAKTNRFADLEEFISGPNHANITQVADRCFDDKMFEAAKLLYNNVSNYARLAITLVHLGEYQGAVDGARKANSTKTWKEVCFACVNNKEFRLAQMCGLHIVVHADELEELINYYQDRGYFEELITLLEAALGLERAHMGMFTELAILYSKYKPEKMREHLELFWSRVNIPKVLRAAEQAHLWPELVFLYDKYEEYDNAVITMMNHPTEAWRESQFKDVITKVANIELYYKAIQFYLDFKPLLLNDLLMVLTPRLDHTRAVNFFSKVNQIPLVKPYLRSVQKNNNKAINESLNNLLIEEEDYQGLRTSIDAYDNFDNISLAQRLERHELIEFRPEQQLMLTAGPTMMGAPAAAPSPTPPYGASYGPGMAGPAPTYGYSM</sequence>
<keyword evidence="4 6" id="KW-0168">Coated pit</keyword>